<dbReference type="OrthoDB" id="340227at2759"/>
<feature type="compositionally biased region" description="Polar residues" evidence="3">
    <location>
        <begin position="94"/>
        <end position="107"/>
    </location>
</feature>
<dbReference type="Pfam" id="PF05383">
    <property type="entry name" value="La"/>
    <property type="match status" value="1"/>
</dbReference>
<evidence type="ECO:0000313" key="6">
    <source>
        <dbReference type="Proteomes" id="UP000267821"/>
    </source>
</evidence>
<dbReference type="GO" id="GO:0005829">
    <property type="term" value="C:cytosol"/>
    <property type="evidence" value="ECO:0007669"/>
    <property type="project" value="TreeGrafter"/>
</dbReference>
<feature type="compositionally biased region" description="Low complexity" evidence="3">
    <location>
        <begin position="631"/>
        <end position="644"/>
    </location>
</feature>
<feature type="compositionally biased region" description="Polar residues" evidence="3">
    <location>
        <begin position="1"/>
        <end position="14"/>
    </location>
</feature>
<feature type="compositionally biased region" description="Gly residues" evidence="3">
    <location>
        <begin position="396"/>
        <end position="413"/>
    </location>
</feature>
<feature type="region of interest" description="Disordered" evidence="3">
    <location>
        <begin position="164"/>
        <end position="496"/>
    </location>
</feature>
<feature type="compositionally biased region" description="Basic and acidic residues" evidence="3">
    <location>
        <begin position="295"/>
        <end position="314"/>
    </location>
</feature>
<feature type="compositionally biased region" description="Polar residues" evidence="3">
    <location>
        <begin position="608"/>
        <end position="621"/>
    </location>
</feature>
<dbReference type="InterPro" id="IPR036388">
    <property type="entry name" value="WH-like_DNA-bd_sf"/>
</dbReference>
<evidence type="ECO:0000256" key="1">
    <source>
        <dbReference type="ARBA" id="ARBA00022884"/>
    </source>
</evidence>
<feature type="compositionally biased region" description="Basic and acidic residues" evidence="3">
    <location>
        <begin position="212"/>
        <end position="239"/>
    </location>
</feature>
<feature type="compositionally biased region" description="Polar residues" evidence="3">
    <location>
        <begin position="511"/>
        <end position="529"/>
    </location>
</feature>
<feature type="compositionally biased region" description="Low complexity" evidence="3">
    <location>
        <begin position="442"/>
        <end position="455"/>
    </location>
</feature>
<dbReference type="InterPro" id="IPR036390">
    <property type="entry name" value="WH_DNA-bd_sf"/>
</dbReference>
<feature type="compositionally biased region" description="Basic and acidic residues" evidence="3">
    <location>
        <begin position="368"/>
        <end position="378"/>
    </location>
</feature>
<feature type="compositionally biased region" description="Low complexity" evidence="3">
    <location>
        <begin position="28"/>
        <end position="41"/>
    </location>
</feature>
<dbReference type="GO" id="GO:0048255">
    <property type="term" value="P:mRNA stabilization"/>
    <property type="evidence" value="ECO:0007669"/>
    <property type="project" value="InterPro"/>
</dbReference>
<reference evidence="5 6" key="1">
    <citation type="journal article" date="2018" name="Nat. Ecol. Evol.">
        <title>Pezizomycetes genomes reveal the molecular basis of ectomycorrhizal truffle lifestyle.</title>
        <authorList>
            <person name="Murat C."/>
            <person name="Payen T."/>
            <person name="Noel B."/>
            <person name="Kuo A."/>
            <person name="Morin E."/>
            <person name="Chen J."/>
            <person name="Kohler A."/>
            <person name="Krizsan K."/>
            <person name="Balestrini R."/>
            <person name="Da Silva C."/>
            <person name="Montanini B."/>
            <person name="Hainaut M."/>
            <person name="Levati E."/>
            <person name="Barry K.W."/>
            <person name="Belfiori B."/>
            <person name="Cichocki N."/>
            <person name="Clum A."/>
            <person name="Dockter R.B."/>
            <person name="Fauchery L."/>
            <person name="Guy J."/>
            <person name="Iotti M."/>
            <person name="Le Tacon F."/>
            <person name="Lindquist E.A."/>
            <person name="Lipzen A."/>
            <person name="Malagnac F."/>
            <person name="Mello A."/>
            <person name="Molinier V."/>
            <person name="Miyauchi S."/>
            <person name="Poulain J."/>
            <person name="Riccioni C."/>
            <person name="Rubini A."/>
            <person name="Sitrit Y."/>
            <person name="Splivallo R."/>
            <person name="Traeger S."/>
            <person name="Wang M."/>
            <person name="Zifcakova L."/>
            <person name="Wipf D."/>
            <person name="Zambonelli A."/>
            <person name="Paolocci F."/>
            <person name="Nowrousian M."/>
            <person name="Ottonello S."/>
            <person name="Baldrian P."/>
            <person name="Spatafora J.W."/>
            <person name="Henrissat B."/>
            <person name="Nagy L.G."/>
            <person name="Aury J.M."/>
            <person name="Wincker P."/>
            <person name="Grigoriev I.V."/>
            <person name="Bonfante P."/>
            <person name="Martin F.M."/>
        </authorList>
    </citation>
    <scope>NUCLEOTIDE SEQUENCE [LARGE SCALE GENOMIC DNA]</scope>
    <source>
        <strain evidence="5 6">ATCC MYA-4762</strain>
    </source>
</reference>
<feature type="compositionally biased region" description="Low complexity" evidence="3">
    <location>
        <begin position="598"/>
        <end position="607"/>
    </location>
</feature>
<dbReference type="Proteomes" id="UP000267821">
    <property type="component" value="Unassembled WGS sequence"/>
</dbReference>
<feature type="compositionally biased region" description="Polar residues" evidence="3">
    <location>
        <begin position="578"/>
        <end position="587"/>
    </location>
</feature>
<dbReference type="AlphaFoldDB" id="A0A3N4MIQ8"/>
<dbReference type="InterPro" id="IPR006630">
    <property type="entry name" value="La_HTH"/>
</dbReference>
<dbReference type="InParanoid" id="A0A3N4MIQ8"/>
<feature type="domain" description="HTH La-type RNA-binding" evidence="4">
    <location>
        <begin position="686"/>
        <end position="778"/>
    </location>
</feature>
<evidence type="ECO:0000256" key="2">
    <source>
        <dbReference type="PROSITE-ProRule" id="PRU00332"/>
    </source>
</evidence>
<feature type="compositionally biased region" description="Polar residues" evidence="3">
    <location>
        <begin position="42"/>
        <end position="81"/>
    </location>
</feature>
<gene>
    <name evidence="5" type="ORF">L211DRAFT_887176</name>
</gene>
<feature type="region of interest" description="Disordered" evidence="3">
    <location>
        <begin position="511"/>
        <end position="644"/>
    </location>
</feature>
<feature type="compositionally biased region" description="Low complexity" evidence="3">
    <location>
        <begin position="83"/>
        <end position="93"/>
    </location>
</feature>
<dbReference type="GO" id="GO:0000339">
    <property type="term" value="F:RNA cap binding"/>
    <property type="evidence" value="ECO:0007669"/>
    <property type="project" value="InterPro"/>
</dbReference>
<sequence>MSTLSVPSKSSEGTFSYAAAASGKHSPKPTTTPNTSQTTPQMSNSGASTPNGVSGDNTKSQTSVTTTEAISTPKQKASNAFLNAANNTATTANGESSPSPNSLYQKSSNDEKSSSGEKGSQYEWDRSDINKQPASGEPAREKLVLAPPPPVNIWNIRAEEFKAKTKQPVPTPVNPPVAASKPVSSKAAEKPTEAKHADRKRGSKQTDAGSWDTEKTREGGAHDRKDAAKDGRDRKKSADVGRVNGYPAKEDSNIRYGKSSRHVTKSSAEKETAVTELPPSLGDATSWPTPETAQDEEKKEKERLQAEKEKEKSTVVRSSGPTKFVPAPFTPTIVHNSPLPTKNGRGGRGSRGSTTGRGGNPSLGAAEGRQDRNDKSEKTVGTNSLPQSGEDRGRTSGRGNGLGARGSYQGGSRGGRRTGSLGSNSQRKAESLVNPSQENRESSQSVASKVSSVVSEGTAEAASRPPSQPGEVRQELPNAAQQPEDDGAFIGQGVIPPQYPERTERIHSHTLSAPNGQGYQKAESPNTQMEGYHQGRSERGSISARGGYKVRGNHYNNSHHHGSHSNSIPSQAYHPHHNQGQYPPHTQSYRGYGRGSRGHSTSSRGYHQSYQHGAFQNQQIPQPYPGYYEYTNPTNPTNLTNPINPMNPMNNPMNSLSSMNMNNGSSAPVPDDPLAHRDYPHGPNAHVYYANLLENVATQMNYYFSVDNLCRDIWLRKQMDSNGWINLGVFAKFSLIQKQTHNMYLLRDACANSTDIEVQLAADGYRVRKKHNFQPFVLPKEDRAPEVQQREDMEAAAAKEEPAPESAQHSESSRSQMSAAARPFQPTLHQKPSMNSLQSAAQSQLVLNGIPAPTDTDSGTNGVQRRHSQLSADAAEFTMPSGFTPASPVPQTEPQATDFPDEQIGHIIIVYKKSLLNSTTSPGGSPAVNSEISSTCNSDDGTEFCQCSSRCGRLSLHGVGWTLDQDPEDPNLYKHEHEEYTKIQTYSLQKRLEGDPDAAKITILCRFWSHFLLNQFNRKLYEDFKSFAMDDAPTTGGLSLEILFGFYEAIHVNGSPRDEMTRDFVDLARRLAENGSNVGLSRLESTLNNPTLKPEVGKSLRCLTNKAM</sequence>
<evidence type="ECO:0000256" key="3">
    <source>
        <dbReference type="SAM" id="MobiDB-lite"/>
    </source>
</evidence>
<accession>A0A3N4MIQ8</accession>
<feature type="region of interest" description="Disordered" evidence="3">
    <location>
        <begin position="1"/>
        <end position="151"/>
    </location>
</feature>
<feature type="compositionally biased region" description="Gly residues" evidence="3">
    <location>
        <begin position="344"/>
        <end position="361"/>
    </location>
</feature>
<dbReference type="CDD" id="cd07323">
    <property type="entry name" value="LAM"/>
    <property type="match status" value="1"/>
</dbReference>
<dbReference type="InterPro" id="IPR045180">
    <property type="entry name" value="La_dom_prot"/>
</dbReference>
<feature type="compositionally biased region" description="Polar residues" evidence="3">
    <location>
        <begin position="827"/>
        <end position="841"/>
    </location>
</feature>
<dbReference type="EMBL" id="ML121529">
    <property type="protein sequence ID" value="RPB28415.1"/>
    <property type="molecule type" value="Genomic_DNA"/>
</dbReference>
<proteinExistence type="predicted"/>
<dbReference type="SMART" id="SM00715">
    <property type="entry name" value="LA"/>
    <property type="match status" value="1"/>
</dbReference>
<dbReference type="Pfam" id="PF21071">
    <property type="entry name" value="LARP1_HEAT"/>
    <property type="match status" value="1"/>
</dbReference>
<dbReference type="PANTHER" id="PTHR22792:SF132">
    <property type="entry name" value="LA-RELATED PROTEIN 1"/>
    <property type="match status" value="1"/>
</dbReference>
<name>A0A3N4MIQ8_9PEZI</name>
<feature type="region of interest" description="Disordered" evidence="3">
    <location>
        <begin position="776"/>
        <end position="841"/>
    </location>
</feature>
<protein>
    <recommendedName>
        <fullName evidence="4">HTH La-type RNA-binding domain-containing protein</fullName>
    </recommendedName>
</protein>
<feature type="compositionally biased region" description="Polar residues" evidence="3">
    <location>
        <begin position="809"/>
        <end position="818"/>
    </location>
</feature>
<feature type="compositionally biased region" description="Basic and acidic residues" evidence="3">
    <location>
        <begin position="187"/>
        <end position="196"/>
    </location>
</feature>
<keyword evidence="1 2" id="KW-0694">RNA-binding</keyword>
<dbReference type="SUPFAM" id="SSF46785">
    <property type="entry name" value="Winged helix' DNA-binding domain"/>
    <property type="match status" value="1"/>
</dbReference>
<organism evidence="5 6">
    <name type="scientific">Terfezia boudieri ATCC MYA-4762</name>
    <dbReference type="NCBI Taxonomy" id="1051890"/>
    <lineage>
        <taxon>Eukaryota</taxon>
        <taxon>Fungi</taxon>
        <taxon>Dikarya</taxon>
        <taxon>Ascomycota</taxon>
        <taxon>Pezizomycotina</taxon>
        <taxon>Pezizomycetes</taxon>
        <taxon>Pezizales</taxon>
        <taxon>Pezizaceae</taxon>
        <taxon>Terfezia</taxon>
    </lineage>
</organism>
<dbReference type="GO" id="GO:0010494">
    <property type="term" value="C:cytoplasmic stress granule"/>
    <property type="evidence" value="ECO:0007669"/>
    <property type="project" value="TreeGrafter"/>
</dbReference>
<feature type="compositionally biased region" description="Low complexity" evidence="3">
    <location>
        <begin position="176"/>
        <end position="186"/>
    </location>
</feature>
<dbReference type="PANTHER" id="PTHR22792">
    <property type="entry name" value="LUPUS LA PROTEIN-RELATED"/>
    <property type="match status" value="1"/>
</dbReference>
<keyword evidence="6" id="KW-1185">Reference proteome</keyword>
<evidence type="ECO:0000313" key="5">
    <source>
        <dbReference type="EMBL" id="RPB28415.1"/>
    </source>
</evidence>
<dbReference type="PROSITE" id="PS50961">
    <property type="entry name" value="HTH_LA"/>
    <property type="match status" value="1"/>
</dbReference>
<feature type="compositionally biased region" description="Basic and acidic residues" evidence="3">
    <location>
        <begin position="779"/>
        <end position="802"/>
    </location>
</feature>
<dbReference type="GO" id="GO:0045727">
    <property type="term" value="P:positive regulation of translation"/>
    <property type="evidence" value="ECO:0007669"/>
    <property type="project" value="TreeGrafter"/>
</dbReference>
<dbReference type="Gene3D" id="1.10.10.10">
    <property type="entry name" value="Winged helix-like DNA-binding domain superfamily/Winged helix DNA-binding domain"/>
    <property type="match status" value="1"/>
</dbReference>
<dbReference type="STRING" id="1051890.A0A3N4MIQ8"/>
<evidence type="ECO:0000259" key="4">
    <source>
        <dbReference type="PROSITE" id="PS50961"/>
    </source>
</evidence>
<dbReference type="InterPro" id="IPR006607">
    <property type="entry name" value="DM15"/>
</dbReference>